<keyword evidence="2" id="KW-1185">Reference proteome</keyword>
<accession>A0AAI9SC66</accession>
<name>A0AAI9SC66_9BURK</name>
<reference evidence="1 2" key="1">
    <citation type="submission" date="2019-10" db="EMBL/GenBank/DDBJ databases">
        <title>Genome diversity of Sutterella seckii.</title>
        <authorList>
            <person name="Chaplin A.V."/>
            <person name="Sokolova S.R."/>
            <person name="Mosin K.A."/>
            <person name="Ivanova E.L."/>
            <person name="Kochetkova T.O."/>
            <person name="Goltsov A.Y."/>
            <person name="Trofimov D.Y."/>
            <person name="Efimov B.A."/>
        </authorList>
    </citation>
    <scope>NUCLEOTIDE SEQUENCE [LARGE SCALE GENOMIC DNA]</scope>
    <source>
        <strain evidence="1 2">ASD3426</strain>
    </source>
</reference>
<protein>
    <submittedName>
        <fullName evidence="1">Uncharacterized protein</fullName>
    </submittedName>
</protein>
<dbReference type="EMBL" id="WEHW01000028">
    <property type="protein sequence ID" value="KAB7650794.1"/>
    <property type="molecule type" value="Genomic_DNA"/>
</dbReference>
<organism evidence="1 2">
    <name type="scientific">Sutterella seckii</name>
    <dbReference type="NCBI Taxonomy" id="1944635"/>
    <lineage>
        <taxon>Bacteria</taxon>
        <taxon>Pseudomonadati</taxon>
        <taxon>Pseudomonadota</taxon>
        <taxon>Betaproteobacteria</taxon>
        <taxon>Burkholderiales</taxon>
        <taxon>Sutterellaceae</taxon>
        <taxon>Sutterella</taxon>
    </lineage>
</organism>
<comment type="caution">
    <text evidence="1">The sequence shown here is derived from an EMBL/GenBank/DDBJ whole genome shotgun (WGS) entry which is preliminary data.</text>
</comment>
<dbReference type="Proteomes" id="UP000469462">
    <property type="component" value="Unassembled WGS sequence"/>
</dbReference>
<evidence type="ECO:0000313" key="1">
    <source>
        <dbReference type="EMBL" id="KAB7650794.1"/>
    </source>
</evidence>
<evidence type="ECO:0000313" key="2">
    <source>
        <dbReference type="Proteomes" id="UP000469462"/>
    </source>
</evidence>
<gene>
    <name evidence="1" type="ORF">GBM96_07770</name>
</gene>
<proteinExistence type="predicted"/>
<dbReference type="RefSeq" id="WP_139688056.1">
    <property type="nucleotide sequence ID" value="NZ_WEHW01000028.1"/>
</dbReference>
<sequence>MTLYDAAGVCAHAYTLGICKFLNLFNRLTGRAGGVRPLGSYLGDDLRAQLPSIFKVNPELLKLAQAETNRAAASKEVRHA</sequence>
<dbReference type="AlphaFoldDB" id="A0AAI9SC66"/>